<evidence type="ECO:0000259" key="2">
    <source>
        <dbReference type="Pfam" id="PF14478"/>
    </source>
</evidence>
<keyword evidence="1" id="KW-1133">Transmembrane helix</keyword>
<comment type="caution">
    <text evidence="3">The sequence shown here is derived from an EMBL/GenBank/DDBJ whole genome shotgun (WGS) entry which is preliminary data.</text>
</comment>
<feature type="domain" description="Transcobalamin-like C-terminal" evidence="2">
    <location>
        <begin position="87"/>
        <end position="147"/>
    </location>
</feature>
<gene>
    <name evidence="3" type="ORF">A3D77_04980</name>
</gene>
<dbReference type="AlphaFoldDB" id="A0A1F5ZLX4"/>
<evidence type="ECO:0000256" key="1">
    <source>
        <dbReference type="SAM" id="Phobius"/>
    </source>
</evidence>
<reference evidence="3 4" key="1">
    <citation type="journal article" date="2016" name="Nat. Commun.">
        <title>Thousands of microbial genomes shed light on interconnected biogeochemical processes in an aquifer system.</title>
        <authorList>
            <person name="Anantharaman K."/>
            <person name="Brown C.T."/>
            <person name="Hug L.A."/>
            <person name="Sharon I."/>
            <person name="Castelle C.J."/>
            <person name="Probst A.J."/>
            <person name="Thomas B.C."/>
            <person name="Singh A."/>
            <person name="Wilkins M.J."/>
            <person name="Karaoz U."/>
            <person name="Brodie E.L."/>
            <person name="Williams K.H."/>
            <person name="Hubbard S.S."/>
            <person name="Banfield J.F."/>
        </authorList>
    </citation>
    <scope>NUCLEOTIDE SEQUENCE [LARGE SCALE GENOMIC DNA]</scope>
</reference>
<organism evidence="3 4">
    <name type="scientific">Candidatus Gottesmanbacteria bacterium RIFCSPHIGHO2_02_FULL_39_11</name>
    <dbReference type="NCBI Taxonomy" id="1798382"/>
    <lineage>
        <taxon>Bacteria</taxon>
        <taxon>Candidatus Gottesmaniibacteriota</taxon>
    </lineage>
</organism>
<dbReference type="Pfam" id="PF14478">
    <property type="entry name" value="DUF4430"/>
    <property type="match status" value="1"/>
</dbReference>
<dbReference type="STRING" id="1798382.A3D77_04980"/>
<keyword evidence="1" id="KW-0472">Membrane</keyword>
<sequence length="151" mass="16809">MADKNIIKKTVIVAIGFLVVVGILRIAIPPQVDVLERQKEIPVTVIPITKSPITGVRVTVSFNPDKTIFGDVDAKNAEEALLKLAEKDNVKVEMKKYSFGNLITKIGDLENSKTNSWIYYVNGTGGDKAANLFKLKNGDRVEWKYEKNLTM</sequence>
<proteinExistence type="predicted"/>
<dbReference type="Gene3D" id="2.170.130.30">
    <property type="match status" value="1"/>
</dbReference>
<evidence type="ECO:0000313" key="3">
    <source>
        <dbReference type="EMBL" id="OGG13421.1"/>
    </source>
</evidence>
<name>A0A1F5ZLX4_9BACT</name>
<feature type="transmembrane region" description="Helical" evidence="1">
    <location>
        <begin position="6"/>
        <end position="28"/>
    </location>
</feature>
<keyword evidence="1" id="KW-0812">Transmembrane</keyword>
<evidence type="ECO:0000313" key="4">
    <source>
        <dbReference type="Proteomes" id="UP000176923"/>
    </source>
</evidence>
<dbReference type="InterPro" id="IPR027954">
    <property type="entry name" value="Transcobalamin-like_C"/>
</dbReference>
<dbReference type="Proteomes" id="UP000176923">
    <property type="component" value="Unassembled WGS sequence"/>
</dbReference>
<dbReference type="EMBL" id="MFJL01000036">
    <property type="protein sequence ID" value="OGG13421.1"/>
    <property type="molecule type" value="Genomic_DNA"/>
</dbReference>
<accession>A0A1F5ZLX4</accession>
<protein>
    <recommendedName>
        <fullName evidence="2">Transcobalamin-like C-terminal domain-containing protein</fullName>
    </recommendedName>
</protein>